<accession>A0AAN9IFE9</accession>
<evidence type="ECO:0000313" key="2">
    <source>
        <dbReference type="EMBL" id="KAK7275170.1"/>
    </source>
</evidence>
<feature type="compositionally biased region" description="Polar residues" evidence="1">
    <location>
        <begin position="85"/>
        <end position="94"/>
    </location>
</feature>
<organism evidence="2 3">
    <name type="scientific">Crotalaria pallida</name>
    <name type="common">Smooth rattlebox</name>
    <name type="synonym">Crotalaria striata</name>
    <dbReference type="NCBI Taxonomy" id="3830"/>
    <lineage>
        <taxon>Eukaryota</taxon>
        <taxon>Viridiplantae</taxon>
        <taxon>Streptophyta</taxon>
        <taxon>Embryophyta</taxon>
        <taxon>Tracheophyta</taxon>
        <taxon>Spermatophyta</taxon>
        <taxon>Magnoliopsida</taxon>
        <taxon>eudicotyledons</taxon>
        <taxon>Gunneridae</taxon>
        <taxon>Pentapetalae</taxon>
        <taxon>rosids</taxon>
        <taxon>fabids</taxon>
        <taxon>Fabales</taxon>
        <taxon>Fabaceae</taxon>
        <taxon>Papilionoideae</taxon>
        <taxon>50 kb inversion clade</taxon>
        <taxon>genistoids sensu lato</taxon>
        <taxon>core genistoids</taxon>
        <taxon>Crotalarieae</taxon>
        <taxon>Crotalaria</taxon>
    </lineage>
</organism>
<gene>
    <name evidence="2" type="ORF">RIF29_16279</name>
</gene>
<evidence type="ECO:0000313" key="3">
    <source>
        <dbReference type="Proteomes" id="UP001372338"/>
    </source>
</evidence>
<comment type="caution">
    <text evidence="2">The sequence shown here is derived from an EMBL/GenBank/DDBJ whole genome shotgun (WGS) entry which is preliminary data.</text>
</comment>
<dbReference type="Proteomes" id="UP001372338">
    <property type="component" value="Unassembled WGS sequence"/>
</dbReference>
<dbReference type="AlphaFoldDB" id="A0AAN9IFE9"/>
<feature type="compositionally biased region" description="Pro residues" evidence="1">
    <location>
        <begin position="68"/>
        <end position="81"/>
    </location>
</feature>
<keyword evidence="3" id="KW-1185">Reference proteome</keyword>
<protein>
    <submittedName>
        <fullName evidence="2">Uncharacterized protein</fullName>
    </submittedName>
</protein>
<proteinExistence type="predicted"/>
<feature type="region of interest" description="Disordered" evidence="1">
    <location>
        <begin position="64"/>
        <end position="94"/>
    </location>
</feature>
<sequence length="193" mass="21730">MNKTNELDDMDFEDDEMNIFDLLATPSPSDYSLFSLYNDNVQGATSSTTMENNRFQTTEALAYENSAGPPPLLNNPNPQPRLPNSSAPLPNESLPNHLSSSTVGLISEEAVFQYQNEDLQRLQDLANQFFGETNNVQDSYTTLLQQQQHVEERPWSVNELGIPKIPLTIYQISGSSYLQNDENNSFARTCNTR</sequence>
<dbReference type="EMBL" id="JAYWIO010000003">
    <property type="protein sequence ID" value="KAK7275170.1"/>
    <property type="molecule type" value="Genomic_DNA"/>
</dbReference>
<evidence type="ECO:0000256" key="1">
    <source>
        <dbReference type="SAM" id="MobiDB-lite"/>
    </source>
</evidence>
<reference evidence="2 3" key="1">
    <citation type="submission" date="2024-01" db="EMBL/GenBank/DDBJ databases">
        <title>The genomes of 5 underutilized Papilionoideae crops provide insights into root nodulation and disease resistanc.</title>
        <authorList>
            <person name="Yuan L."/>
        </authorList>
    </citation>
    <scope>NUCLEOTIDE SEQUENCE [LARGE SCALE GENOMIC DNA]</scope>
    <source>
        <strain evidence="2">ZHUSHIDOU_FW_LH</strain>
        <tissue evidence="2">Leaf</tissue>
    </source>
</reference>
<name>A0AAN9IFE9_CROPI</name>